<feature type="region of interest" description="Disordered" evidence="1">
    <location>
        <begin position="204"/>
        <end position="460"/>
    </location>
</feature>
<dbReference type="Pfam" id="PF00353">
    <property type="entry name" value="HemolysinCabind"/>
    <property type="match status" value="7"/>
</dbReference>
<feature type="compositionally biased region" description="Gly residues" evidence="1">
    <location>
        <begin position="410"/>
        <end position="421"/>
    </location>
</feature>
<proteinExistence type="predicted"/>
<feature type="compositionally biased region" description="Basic and acidic residues" evidence="1">
    <location>
        <begin position="436"/>
        <end position="448"/>
    </location>
</feature>
<dbReference type="InterPro" id="IPR001343">
    <property type="entry name" value="Hemolysn_Ca-bd"/>
</dbReference>
<feature type="compositionally biased region" description="Gly residues" evidence="1">
    <location>
        <begin position="338"/>
        <end position="349"/>
    </location>
</feature>
<sequence length="571" mass="57306">MPVSTILANLKDIADFVRSDPGLPANIVQADIDGGAAAAELMNGVIAQAIVATGANADGIITPDDARAISDHIRGNPGLYADFVEGHGDDEGNEETGFHLVQGDGGAFRFQGRQFIDTVADAIYHIGFTYSPGPEGRFVNEDGNQNETVADIAGWLNYFVNGVNVVFGHDGAETLHSGHYSFALDDAANELFLAAGGDDQVWAGDGNDTVNGGDGKDKIGGGDGDDRLYGQAGNDSVWGDGGDDTIGGGTGNDVIGGSDGNDNVQGGQGSDTLNGGDGDDLLRGGAGDDDLWGADGNDTVLGGAGRDTVGGGAGDDRLGGGAGDDTLWGAEGDDTLQAGGGNDEVGGGDGNDDMAGHAGNDGMSGGNGDDTIRGQAGNDDIDGGNDNDKIDAGDGADSVWGGHGDDSVFGGAGDDSIGGGDGNDRLSGGTGADSLGGHDGDDWLRGGADDDELWGGKGADTVEGGAGADLIFGWDGDATDVDTFVFAPGDSGITQTTRDVVEGFDTAEDLIDLTAFGPLDFIGGDAFDGSGPAVRFASEFLEIDSDANGVADFSVQFRWVAEIAETDLLLV</sequence>
<dbReference type="InterPro" id="IPR050557">
    <property type="entry name" value="RTX_toxin/Mannuronan_C5-epim"/>
</dbReference>
<gene>
    <name evidence="2" type="ORF">KUH32_01855</name>
</gene>
<dbReference type="RefSeq" id="WP_217776364.1">
    <property type="nucleotide sequence ID" value="NZ_JAHRWL010000001.1"/>
</dbReference>
<dbReference type="PANTHER" id="PTHR38340:SF1">
    <property type="entry name" value="S-LAYER PROTEIN"/>
    <property type="match status" value="1"/>
</dbReference>
<organism evidence="2 3">
    <name type="scientific">Thalassococcus arenae</name>
    <dbReference type="NCBI Taxonomy" id="2851652"/>
    <lineage>
        <taxon>Bacteria</taxon>
        <taxon>Pseudomonadati</taxon>
        <taxon>Pseudomonadota</taxon>
        <taxon>Alphaproteobacteria</taxon>
        <taxon>Rhodobacterales</taxon>
        <taxon>Roseobacteraceae</taxon>
        <taxon>Thalassococcus</taxon>
    </lineage>
</organism>
<dbReference type="PANTHER" id="PTHR38340">
    <property type="entry name" value="S-LAYER PROTEIN"/>
    <property type="match status" value="1"/>
</dbReference>
<evidence type="ECO:0000313" key="3">
    <source>
        <dbReference type="Proteomes" id="UP001166293"/>
    </source>
</evidence>
<comment type="caution">
    <text evidence="2">The sequence shown here is derived from an EMBL/GenBank/DDBJ whole genome shotgun (WGS) entry which is preliminary data.</text>
</comment>
<reference evidence="2" key="1">
    <citation type="submission" date="2021-06" db="EMBL/GenBank/DDBJ databases">
        <title>Thalassococcus sp. CAU 1522 isolated from sea sand, Republic of Korea.</title>
        <authorList>
            <person name="Kim W."/>
        </authorList>
    </citation>
    <scope>NUCLEOTIDE SEQUENCE</scope>
    <source>
        <strain evidence="2">CAU 1522</strain>
    </source>
</reference>
<protein>
    <recommendedName>
        <fullName evidence="4">Hemolysin-type calcium-binding repeat-containing protein</fullName>
    </recommendedName>
</protein>
<dbReference type="PROSITE" id="PS00330">
    <property type="entry name" value="HEMOLYSIN_CALCIUM"/>
    <property type="match status" value="2"/>
</dbReference>
<dbReference type="EMBL" id="JAHRWL010000001">
    <property type="protein sequence ID" value="MBV2358507.1"/>
    <property type="molecule type" value="Genomic_DNA"/>
</dbReference>
<evidence type="ECO:0000313" key="2">
    <source>
        <dbReference type="EMBL" id="MBV2358507.1"/>
    </source>
</evidence>
<dbReference type="Proteomes" id="UP001166293">
    <property type="component" value="Unassembled WGS sequence"/>
</dbReference>
<feature type="compositionally biased region" description="Gly residues" evidence="1">
    <location>
        <begin position="302"/>
        <end position="323"/>
    </location>
</feature>
<evidence type="ECO:0008006" key="4">
    <source>
        <dbReference type="Google" id="ProtNLM"/>
    </source>
</evidence>
<accession>A0ABS6N3B2</accession>
<keyword evidence="3" id="KW-1185">Reference proteome</keyword>
<feature type="compositionally biased region" description="Basic and acidic residues" evidence="1">
    <location>
        <begin position="214"/>
        <end position="228"/>
    </location>
</feature>
<name>A0ABS6N3B2_9RHOB</name>
<evidence type="ECO:0000256" key="1">
    <source>
        <dbReference type="SAM" id="MobiDB-lite"/>
    </source>
</evidence>
<dbReference type="InterPro" id="IPR018511">
    <property type="entry name" value="Hemolysin-typ_Ca-bd_CS"/>
</dbReference>